<feature type="coiled-coil region" evidence="1">
    <location>
        <begin position="286"/>
        <end position="324"/>
    </location>
</feature>
<evidence type="ECO:0000313" key="2">
    <source>
        <dbReference type="EMBL" id="CAD8128551.1"/>
    </source>
</evidence>
<proteinExistence type="predicted"/>
<dbReference type="EMBL" id="CAJJDN010000191">
    <property type="protein sequence ID" value="CAD8128551.1"/>
    <property type="molecule type" value="Genomic_DNA"/>
</dbReference>
<gene>
    <name evidence="2" type="ORF">PSON_ATCC_30995.1.T1910010</name>
</gene>
<dbReference type="AlphaFoldDB" id="A0A8S1RJ48"/>
<evidence type="ECO:0000313" key="3">
    <source>
        <dbReference type="Proteomes" id="UP000692954"/>
    </source>
</evidence>
<keyword evidence="1" id="KW-0175">Coiled coil</keyword>
<organism evidence="2 3">
    <name type="scientific">Paramecium sonneborni</name>
    <dbReference type="NCBI Taxonomy" id="65129"/>
    <lineage>
        <taxon>Eukaryota</taxon>
        <taxon>Sar</taxon>
        <taxon>Alveolata</taxon>
        <taxon>Ciliophora</taxon>
        <taxon>Intramacronucleata</taxon>
        <taxon>Oligohymenophorea</taxon>
        <taxon>Peniculida</taxon>
        <taxon>Parameciidae</taxon>
        <taxon>Paramecium</taxon>
    </lineage>
</organism>
<feature type="coiled-coil region" evidence="1">
    <location>
        <begin position="512"/>
        <end position="658"/>
    </location>
</feature>
<evidence type="ECO:0000256" key="1">
    <source>
        <dbReference type="SAM" id="Coils"/>
    </source>
</evidence>
<name>A0A8S1RJ48_9CILI</name>
<dbReference type="OrthoDB" id="317460at2759"/>
<feature type="coiled-coil region" evidence="1">
    <location>
        <begin position="50"/>
        <end position="82"/>
    </location>
</feature>
<protein>
    <submittedName>
        <fullName evidence="2">Uncharacterized protein</fullName>
    </submittedName>
</protein>
<comment type="caution">
    <text evidence="2">The sequence shown here is derived from an EMBL/GenBank/DDBJ whole genome shotgun (WGS) entry which is preliminary data.</text>
</comment>
<sequence length="870" mass="103283">MSLKEERKICSKHQLEIATIDLKQSTAKEDKYLCIKCLIEKIDIQNMALVDETKIMIKEMKNEQQTLKIKENQKRIEQFKQIECLIKQFKVQVEDVVDKILININSRIQSIEKDFEEYDSKFKISKFEDEVEILSKHYKGSFNYEIPLEFDKLDDDNQFYDSIQSMFQSFTSNQSFVQVIDTLQQNKKIEQPREIKASKIQNEKEIDKSKTPSLNIKCNKHGKEIITFNLDSNETQASKLICIDCIHNNDPIKYTSLQDACLKWDEFKGKSQDKIKTFQNSRLFQQEKIIQNLKQIREQHNQILNELIEKINNEQQSIQLEQSNKGLYQTDFYGFNQEQIEEITQILSKKDKFKALSDLQDNIEQEDQIRYNLITNNLISLFEFELLKREDILKISGQDYSNINFTQIEDSKIKNEIQKKIQKFNVYYSIFNQTFNLYKSIIQNIQDIQIQRDSTSKEQSEETMIETNVQFDEIIQKFTKNTIQIKRLLSIDQLEDLQKTKQIEIEQNSLKIIQQSENYSKLEQQFNSLQQSYNDLINQNEILLNEKQSTLKNHEKLKEDCNNFTSQIINLNQQLNDKQSEITKANQLLEQTKQQNQNLLDEKQSTLKNYEKLKEDCNKQTSQISNLNQQLNDKQNQISKANQLTEQIQEQFKQLQRDCQDITYLQKQIQIVCYNNQFYLQQQQQQQQQILDQYPLQLTFSQQFKHNKCEISQNGKVVVPNDNGGYFCFICDQMIPKHGLVKFAFKILDNYYVMIGIGFRDIIQKSNYYDQHGIGKGTYYIFYDGRCFNHDQQDKNDKNISFKFTTNDIIIIEVDIQNKYIKWIKQSTNESFVNIKLYTKTLNIDTSQNLYPSVNLYNKSKVEIISQFNK</sequence>
<dbReference type="Proteomes" id="UP000692954">
    <property type="component" value="Unassembled WGS sequence"/>
</dbReference>
<accession>A0A8S1RJ48</accession>
<keyword evidence="3" id="KW-1185">Reference proteome</keyword>
<reference evidence="2" key="1">
    <citation type="submission" date="2021-01" db="EMBL/GenBank/DDBJ databases">
        <authorList>
            <consortium name="Genoscope - CEA"/>
            <person name="William W."/>
        </authorList>
    </citation>
    <scope>NUCLEOTIDE SEQUENCE</scope>
</reference>